<dbReference type="NCBIfam" id="TIGR02537">
    <property type="entry name" value="arch_flag_Nterm"/>
    <property type="match status" value="1"/>
</dbReference>
<evidence type="ECO:0000313" key="4">
    <source>
        <dbReference type="EMBL" id="RXK46604.1"/>
    </source>
</evidence>
<keyword evidence="5" id="KW-1185">Reference proteome</keyword>
<keyword evidence="2" id="KW-1133">Transmembrane helix</keyword>
<proteinExistence type="predicted"/>
<organism evidence="4 5">
    <name type="scientific">Halorientalis pallida</name>
    <dbReference type="NCBI Taxonomy" id="2479928"/>
    <lineage>
        <taxon>Archaea</taxon>
        <taxon>Methanobacteriati</taxon>
        <taxon>Methanobacteriota</taxon>
        <taxon>Stenosarchaea group</taxon>
        <taxon>Halobacteria</taxon>
        <taxon>Halobacteriales</taxon>
        <taxon>Haloarculaceae</taxon>
        <taxon>Halorientalis</taxon>
    </lineage>
</organism>
<evidence type="ECO:0000259" key="3">
    <source>
        <dbReference type="Pfam" id="PF07790"/>
    </source>
</evidence>
<dbReference type="EMBL" id="RDFA01000008">
    <property type="protein sequence ID" value="RXK46604.1"/>
    <property type="molecule type" value="Genomic_DNA"/>
</dbReference>
<dbReference type="InterPro" id="IPR013373">
    <property type="entry name" value="Flagellin/pilin_N_arc"/>
</dbReference>
<protein>
    <submittedName>
        <fullName evidence="4">Type IV pilin</fullName>
    </submittedName>
</protein>
<dbReference type="AlphaFoldDB" id="A0A498KXU2"/>
<dbReference type="RefSeq" id="WP_129070402.1">
    <property type="nucleotide sequence ID" value="NZ_RDFA01000008.1"/>
</dbReference>
<gene>
    <name evidence="4" type="ORF">EAF64_18155</name>
</gene>
<keyword evidence="2" id="KW-0472">Membrane</keyword>
<accession>A0A498KXU2</accession>
<keyword evidence="2" id="KW-0812">Transmembrane</keyword>
<reference evidence="4 5" key="1">
    <citation type="submission" date="2019-01" db="EMBL/GenBank/DDBJ databases">
        <title>Halorientalis sp. F13-25 a new haloarchaeum isolated from hypersaline water.</title>
        <authorList>
            <person name="Ana D.-V."/>
            <person name="Cristina S.-P."/>
            <person name="Antonio V."/>
        </authorList>
    </citation>
    <scope>NUCLEOTIDE SEQUENCE [LARGE SCALE GENOMIC DNA]</scope>
    <source>
        <strain evidence="4 5">F13-25</strain>
    </source>
</reference>
<feature type="region of interest" description="Disordered" evidence="1">
    <location>
        <begin position="162"/>
        <end position="181"/>
    </location>
</feature>
<evidence type="ECO:0000256" key="1">
    <source>
        <dbReference type="SAM" id="MobiDB-lite"/>
    </source>
</evidence>
<dbReference type="OrthoDB" id="118020at2157"/>
<sequence>MQIKKMLQEDDAVSPVIGVILMVAITVILAAVIASFVLGLGGSQQQTPQASFSWDYQKYDDNPNTDPNVGVATVSHDGGDSIPAQELIVRGEGFFDPSNAGSNDLDLSSSGFTGPVPLGSNNSQNVWPGSQATGSIGDNSAVVGGNSVNIAVESDFDLSLVWEPSEGDTSATLSEQTGPDA</sequence>
<feature type="compositionally biased region" description="Polar residues" evidence="1">
    <location>
        <begin position="167"/>
        <end position="181"/>
    </location>
</feature>
<dbReference type="Pfam" id="PF07790">
    <property type="entry name" value="Pilin_N"/>
    <property type="match status" value="1"/>
</dbReference>
<name>A0A498KXU2_9EURY</name>
<comment type="caution">
    <text evidence="4">The sequence shown here is derived from an EMBL/GenBank/DDBJ whole genome shotgun (WGS) entry which is preliminary data.</text>
</comment>
<evidence type="ECO:0000313" key="5">
    <source>
        <dbReference type="Proteomes" id="UP000289691"/>
    </source>
</evidence>
<evidence type="ECO:0000256" key="2">
    <source>
        <dbReference type="SAM" id="Phobius"/>
    </source>
</evidence>
<feature type="domain" description="Archaeal Type IV pilin N-terminal" evidence="3">
    <location>
        <begin position="11"/>
        <end position="89"/>
    </location>
</feature>
<dbReference type="InterPro" id="IPR012859">
    <property type="entry name" value="Pilin_N_archaeal"/>
</dbReference>
<feature type="transmembrane region" description="Helical" evidence="2">
    <location>
        <begin position="12"/>
        <end position="38"/>
    </location>
</feature>
<dbReference type="Proteomes" id="UP000289691">
    <property type="component" value="Unassembled WGS sequence"/>
</dbReference>